<protein>
    <submittedName>
        <fullName evidence="1">Uncharacterized protein</fullName>
    </submittedName>
</protein>
<accession>A0ACC0NCU4</accession>
<comment type="caution">
    <text evidence="1">The sequence shown here is derived from an EMBL/GenBank/DDBJ whole genome shotgun (WGS) entry which is preliminary data.</text>
</comment>
<reference evidence="1" key="1">
    <citation type="submission" date="2022-02" db="EMBL/GenBank/DDBJ databases">
        <title>Plant Genome Project.</title>
        <authorList>
            <person name="Zhang R.-G."/>
        </authorList>
    </citation>
    <scope>NUCLEOTIDE SEQUENCE</scope>
    <source>
        <strain evidence="1">AT1</strain>
    </source>
</reference>
<sequence length="201" mass="22758">MLTIHGDSEIRTPIENNALLLEIQHGEEDIVLGGFSLDTSKSMFSVRIDDDFVISNVAIKIMKKMSYMPGLVLGKNLQGPAKFEVRGTLMRTAGLGYLLSGDSKVKKGDRLEDYFVKEKVKQVYQGQPEQFWDRETNTLLSGFEIFTDDIWLESEEEFEAMEEQKKLADWVEVFAMGSPAILFKEDEPMGAVMEAGVMMLR</sequence>
<proteinExistence type="predicted"/>
<keyword evidence="2" id="KW-1185">Reference proteome</keyword>
<organism evidence="1 2">
    <name type="scientific">Rhododendron molle</name>
    <name type="common">Chinese azalea</name>
    <name type="synonym">Azalea mollis</name>
    <dbReference type="NCBI Taxonomy" id="49168"/>
    <lineage>
        <taxon>Eukaryota</taxon>
        <taxon>Viridiplantae</taxon>
        <taxon>Streptophyta</taxon>
        <taxon>Embryophyta</taxon>
        <taxon>Tracheophyta</taxon>
        <taxon>Spermatophyta</taxon>
        <taxon>Magnoliopsida</taxon>
        <taxon>eudicotyledons</taxon>
        <taxon>Gunneridae</taxon>
        <taxon>Pentapetalae</taxon>
        <taxon>asterids</taxon>
        <taxon>Ericales</taxon>
        <taxon>Ericaceae</taxon>
        <taxon>Ericoideae</taxon>
        <taxon>Rhodoreae</taxon>
        <taxon>Rhododendron</taxon>
    </lineage>
</organism>
<gene>
    <name evidence="1" type="ORF">RHMOL_Rhmol06G0138200</name>
</gene>
<name>A0ACC0NCU4_RHOML</name>
<dbReference type="EMBL" id="CM046393">
    <property type="protein sequence ID" value="KAI8550831.1"/>
    <property type="molecule type" value="Genomic_DNA"/>
</dbReference>
<evidence type="ECO:0000313" key="2">
    <source>
        <dbReference type="Proteomes" id="UP001062846"/>
    </source>
</evidence>
<evidence type="ECO:0000313" key="1">
    <source>
        <dbReference type="EMBL" id="KAI8550831.1"/>
    </source>
</evidence>
<dbReference type="Proteomes" id="UP001062846">
    <property type="component" value="Chromosome 6"/>
</dbReference>